<evidence type="ECO:0000256" key="1">
    <source>
        <dbReference type="RuleBase" id="RU003695"/>
    </source>
</evidence>
<dbReference type="PANTHER" id="PTHR10612">
    <property type="entry name" value="APOLIPOPROTEIN D"/>
    <property type="match status" value="1"/>
</dbReference>
<keyword evidence="2" id="KW-0732">Signal</keyword>
<dbReference type="EMBL" id="CAKOGL010000029">
    <property type="protein sequence ID" value="CAH2106773.1"/>
    <property type="molecule type" value="Genomic_DNA"/>
</dbReference>
<dbReference type="InterPro" id="IPR000566">
    <property type="entry name" value="Lipocln_cytosolic_FA-bd_dom"/>
</dbReference>
<comment type="similarity">
    <text evidence="1">Belongs to the calycin superfamily. Lipocalin family.</text>
</comment>
<dbReference type="GO" id="GO:0006629">
    <property type="term" value="P:lipid metabolic process"/>
    <property type="evidence" value="ECO:0007669"/>
    <property type="project" value="TreeGrafter"/>
</dbReference>
<dbReference type="GO" id="GO:0005737">
    <property type="term" value="C:cytoplasm"/>
    <property type="evidence" value="ECO:0007669"/>
    <property type="project" value="TreeGrafter"/>
</dbReference>
<dbReference type="Pfam" id="PF00061">
    <property type="entry name" value="Lipocalin"/>
    <property type="match status" value="1"/>
</dbReference>
<dbReference type="InterPro" id="IPR022272">
    <property type="entry name" value="Lipocalin_CS"/>
</dbReference>
<evidence type="ECO:0000313" key="4">
    <source>
        <dbReference type="EMBL" id="CAH2106773.1"/>
    </source>
</evidence>
<comment type="caution">
    <text evidence="4">The sequence shown here is derived from an EMBL/GenBank/DDBJ whole genome shotgun (WGS) entry which is preliminary data.</text>
</comment>
<dbReference type="CDD" id="cd00301">
    <property type="entry name" value="lipocalin_FABP"/>
    <property type="match status" value="1"/>
</dbReference>
<dbReference type="GO" id="GO:0000302">
    <property type="term" value="P:response to reactive oxygen species"/>
    <property type="evidence" value="ECO:0007669"/>
    <property type="project" value="TreeGrafter"/>
</dbReference>
<protein>
    <recommendedName>
        <fullName evidence="3">Lipocalin/cytosolic fatty-acid binding domain-containing protein</fullName>
    </recommendedName>
</protein>
<dbReference type="PANTHER" id="PTHR10612:SF34">
    <property type="entry name" value="APOLIPOPROTEIN D"/>
    <property type="match status" value="1"/>
</dbReference>
<organism evidence="4 5">
    <name type="scientific">Euphydryas editha</name>
    <name type="common">Edith's checkerspot</name>
    <dbReference type="NCBI Taxonomy" id="104508"/>
    <lineage>
        <taxon>Eukaryota</taxon>
        <taxon>Metazoa</taxon>
        <taxon>Ecdysozoa</taxon>
        <taxon>Arthropoda</taxon>
        <taxon>Hexapoda</taxon>
        <taxon>Insecta</taxon>
        <taxon>Pterygota</taxon>
        <taxon>Neoptera</taxon>
        <taxon>Endopterygota</taxon>
        <taxon>Lepidoptera</taxon>
        <taxon>Glossata</taxon>
        <taxon>Ditrysia</taxon>
        <taxon>Papilionoidea</taxon>
        <taxon>Nymphalidae</taxon>
        <taxon>Nymphalinae</taxon>
        <taxon>Euphydryas</taxon>
    </lineage>
</organism>
<proteinExistence type="inferred from homology"/>
<evidence type="ECO:0000313" key="5">
    <source>
        <dbReference type="Proteomes" id="UP001153954"/>
    </source>
</evidence>
<feature type="chain" id="PRO_5043975882" description="Lipocalin/cytosolic fatty-acid binding domain-containing protein" evidence="2">
    <location>
        <begin position="19"/>
        <end position="247"/>
    </location>
</feature>
<dbReference type="AlphaFoldDB" id="A0AAU9V941"/>
<accession>A0AAU9V941</accession>
<evidence type="ECO:0000256" key="2">
    <source>
        <dbReference type="SAM" id="SignalP"/>
    </source>
</evidence>
<feature type="signal peptide" evidence="2">
    <location>
        <begin position="1"/>
        <end position="18"/>
    </location>
</feature>
<dbReference type="PROSITE" id="PS51257">
    <property type="entry name" value="PROKAR_LIPOPROTEIN"/>
    <property type="match status" value="1"/>
</dbReference>
<name>A0AAU9V941_EUPED</name>
<dbReference type="InterPro" id="IPR012674">
    <property type="entry name" value="Calycin"/>
</dbReference>
<feature type="domain" description="Lipocalin/cytosolic fatty-acid binding" evidence="3">
    <location>
        <begin position="47"/>
        <end position="171"/>
    </location>
</feature>
<dbReference type="PROSITE" id="PS00213">
    <property type="entry name" value="LIPOCALIN"/>
    <property type="match status" value="1"/>
</dbReference>
<gene>
    <name evidence="4" type="ORF">EEDITHA_LOCUS20863</name>
</gene>
<keyword evidence="5" id="KW-1185">Reference proteome</keyword>
<sequence length="247" mass="28140">MHRLVGLILLISVAVAHGQILLSGSCSTDIDNKWDFETFYNYKKLFGQWYEIERINNSFEKGDCSTLAMKFVFTFRTGLLTQLSHREVVNGQLSMRNGALVPIPPEYSAIYEDGVSYDFVVLKTNYNDYAILYSCQNTTNGKSVMAWKLSRTPTPSNTSLTNFDTVVKNNTDLVNATWFTPSHSKEACTIRNNAINLQNTANGKSGEFSFTQQYQLVNNLKSRVIKISRRCNRILEYLVMSVFMLTR</sequence>
<evidence type="ECO:0000259" key="3">
    <source>
        <dbReference type="Pfam" id="PF00061"/>
    </source>
</evidence>
<dbReference type="Proteomes" id="UP001153954">
    <property type="component" value="Unassembled WGS sequence"/>
</dbReference>
<reference evidence="4" key="1">
    <citation type="submission" date="2022-03" db="EMBL/GenBank/DDBJ databases">
        <authorList>
            <person name="Tunstrom K."/>
        </authorList>
    </citation>
    <scope>NUCLEOTIDE SEQUENCE</scope>
</reference>
<dbReference type="Gene3D" id="2.40.128.20">
    <property type="match status" value="1"/>
</dbReference>
<dbReference type="SUPFAM" id="SSF50814">
    <property type="entry name" value="Lipocalins"/>
    <property type="match status" value="1"/>
</dbReference>